<dbReference type="Proteomes" id="UP001217485">
    <property type="component" value="Unassembled WGS sequence"/>
</dbReference>
<dbReference type="EMBL" id="JAQNDK010000006">
    <property type="protein sequence ID" value="MDC0685453.1"/>
    <property type="molecule type" value="Genomic_DNA"/>
</dbReference>
<organism evidence="1 2">
    <name type="scientific">Sorangium atrum</name>
    <dbReference type="NCBI Taxonomy" id="2995308"/>
    <lineage>
        <taxon>Bacteria</taxon>
        <taxon>Pseudomonadati</taxon>
        <taxon>Myxococcota</taxon>
        <taxon>Polyangia</taxon>
        <taxon>Polyangiales</taxon>
        <taxon>Polyangiaceae</taxon>
        <taxon>Sorangium</taxon>
    </lineage>
</organism>
<reference evidence="1 2" key="1">
    <citation type="submission" date="2023-01" db="EMBL/GenBank/DDBJ databases">
        <title>Minimal conservation of predation-associated metabolite biosynthetic gene clusters underscores biosynthetic potential of Myxococcota including descriptions for ten novel species: Archangium lansinium sp. nov., Myxococcus landrumus sp. nov., Nannocystis bai.</title>
        <authorList>
            <person name="Ahearne A."/>
            <person name="Stevens C."/>
            <person name="Dowd S."/>
        </authorList>
    </citation>
    <scope>NUCLEOTIDE SEQUENCE [LARGE SCALE GENOMIC DNA]</scope>
    <source>
        <strain evidence="1 2">WIWO2</strain>
    </source>
</reference>
<comment type="caution">
    <text evidence="1">The sequence shown here is derived from an EMBL/GenBank/DDBJ whole genome shotgun (WGS) entry which is preliminary data.</text>
</comment>
<protein>
    <recommendedName>
        <fullName evidence="3">DUF4351 domain-containing protein</fullName>
    </recommendedName>
</protein>
<keyword evidence="2" id="KW-1185">Reference proteome</keyword>
<evidence type="ECO:0008006" key="3">
    <source>
        <dbReference type="Google" id="ProtNLM"/>
    </source>
</evidence>
<gene>
    <name evidence="1" type="ORF">POL72_47545</name>
</gene>
<dbReference type="RefSeq" id="WP_272103745.1">
    <property type="nucleotide sequence ID" value="NZ_JAQNDK010000006.1"/>
</dbReference>
<evidence type="ECO:0000313" key="1">
    <source>
        <dbReference type="EMBL" id="MDC0685453.1"/>
    </source>
</evidence>
<accession>A0ABT5CG91</accession>
<name>A0ABT5CG91_9BACT</name>
<sequence>MSGRALRQAIDDPRRPLHAASGRDIAFGPLLRSRAEVAERGPATREEGESVMARKELVGQFIEQGRAEGMAQAMAQATIELYEERFGLMPPALRSAVEATHDLKMLQTWLLVAGAGTREVLHDSVSASSSGRSS</sequence>
<evidence type="ECO:0000313" key="2">
    <source>
        <dbReference type="Proteomes" id="UP001217485"/>
    </source>
</evidence>
<proteinExistence type="predicted"/>